<evidence type="ECO:0000256" key="6">
    <source>
        <dbReference type="ARBA" id="ARBA00023295"/>
    </source>
</evidence>
<dbReference type="InterPro" id="IPR000165">
    <property type="entry name" value="Glucoamylase"/>
</dbReference>
<dbReference type="PANTHER" id="PTHR31616:SF9">
    <property type="entry name" value="GLUCOAMYLASE, INTRACELLULAR SPORULATION-SPECIFIC"/>
    <property type="match status" value="1"/>
</dbReference>
<dbReference type="AlphaFoldDB" id="A0A177WW06"/>
<dbReference type="GO" id="GO:0000324">
    <property type="term" value="C:fungal-type vacuole"/>
    <property type="evidence" value="ECO:0007669"/>
    <property type="project" value="TreeGrafter"/>
</dbReference>
<evidence type="ECO:0000313" key="9">
    <source>
        <dbReference type="EMBL" id="OAJ43600.1"/>
    </source>
</evidence>
<keyword evidence="6" id="KW-0326">Glycosidase</keyword>
<organism evidence="9 10">
    <name type="scientific">Batrachochytrium dendrobatidis (strain JEL423)</name>
    <dbReference type="NCBI Taxonomy" id="403673"/>
    <lineage>
        <taxon>Eukaryota</taxon>
        <taxon>Fungi</taxon>
        <taxon>Fungi incertae sedis</taxon>
        <taxon>Chytridiomycota</taxon>
        <taxon>Chytridiomycota incertae sedis</taxon>
        <taxon>Chytridiomycetes</taxon>
        <taxon>Rhizophydiales</taxon>
        <taxon>Rhizophydiales incertae sedis</taxon>
        <taxon>Batrachochytrium</taxon>
    </lineage>
</organism>
<proteinExistence type="inferred from homology"/>
<comment type="similarity">
    <text evidence="2">Belongs to the glycosyl hydrolase 15 family.</text>
</comment>
<sequence>MPGLLLFAYCYGLLGLASIQVSAYWMTAQIPLQLLPIVADKPSVTNKLLRRCKLVLFANTHSPGAPRGTVIASPSHKNPDYYYHWVRDASISFMSVLDMIQSSSQDPAQPHPELERLLDDYAQLSKQHQESPFARSGLGEPKFYVDGSPFMAEWGRPQNDGPALRALVLVEYAQFILKHRPSRKEFVQTLLYDSRLPTQSVIKRDLEYISQQWHAPSFDLWEESLGTHFFTRMVQHAALVSGAQLAMALNDRPAADWYLIQAQHIESALHLHWDPIKKHLLATVDWKGGLSSKTSQLDIAVIIASLVATSFNSTHSAIYAPWDDRILSTLIRYTDTMSTLYPINANTSAQVVVGRYPEDVYDGLGFSKGNPWPLATCALAEHVYNVVGHWCQARSILLTYTTLDYINRYAGSTISEPIGTLGGSIIWTDKVFKQIVQALVQHGDKIIDRVSSLSNLEENHGNLELSEQWNASTGAKQGAQLLTWSAVSLLRAIRSRKQTADNCHPLITNSI</sequence>
<dbReference type="EC" id="3.2.1.3" evidence="3"/>
<dbReference type="PRINTS" id="PR00736">
    <property type="entry name" value="GLHYDRLASE15"/>
</dbReference>
<dbReference type="GO" id="GO:0000272">
    <property type="term" value="P:polysaccharide catabolic process"/>
    <property type="evidence" value="ECO:0007669"/>
    <property type="project" value="UniProtKB-KW"/>
</dbReference>
<keyword evidence="4" id="KW-0378">Hydrolase</keyword>
<dbReference type="InterPro" id="IPR011613">
    <property type="entry name" value="GH15-like"/>
</dbReference>
<feature type="domain" description="GH15-like" evidence="8">
    <location>
        <begin position="62"/>
        <end position="493"/>
    </location>
</feature>
<dbReference type="Proteomes" id="UP000077115">
    <property type="component" value="Unassembled WGS sequence"/>
</dbReference>
<dbReference type="InterPro" id="IPR012341">
    <property type="entry name" value="6hp_glycosidase-like_sf"/>
</dbReference>
<evidence type="ECO:0000256" key="2">
    <source>
        <dbReference type="ARBA" id="ARBA00006188"/>
    </source>
</evidence>
<evidence type="ECO:0000313" key="10">
    <source>
        <dbReference type="Proteomes" id="UP000077115"/>
    </source>
</evidence>
<dbReference type="EMBL" id="DS022310">
    <property type="protein sequence ID" value="OAJ43600.1"/>
    <property type="molecule type" value="Genomic_DNA"/>
</dbReference>
<dbReference type="PANTHER" id="PTHR31616">
    <property type="entry name" value="TREHALASE"/>
    <property type="match status" value="1"/>
</dbReference>
<dbReference type="FunFam" id="1.50.10.10:FF:000084">
    <property type="entry name" value="Uncharacterized protein"/>
    <property type="match status" value="1"/>
</dbReference>
<accession>A0A177WW06</accession>
<dbReference type="OrthoDB" id="6123450at2759"/>
<dbReference type="SUPFAM" id="SSF48208">
    <property type="entry name" value="Six-hairpin glycosidases"/>
    <property type="match status" value="1"/>
</dbReference>
<dbReference type="Gene3D" id="1.50.10.10">
    <property type="match status" value="1"/>
</dbReference>
<reference evidence="9 10" key="2">
    <citation type="submission" date="2016-05" db="EMBL/GenBank/DDBJ databases">
        <title>Lineage-specific infection strategies underlie the spectrum of fungal disease in amphibians.</title>
        <authorList>
            <person name="Cuomo C.A."/>
            <person name="Farrer R.A."/>
            <person name="James T."/>
            <person name="Longcore J."/>
            <person name="Birren B."/>
        </authorList>
    </citation>
    <scope>NUCLEOTIDE SEQUENCE [LARGE SCALE GENOMIC DNA]</scope>
    <source>
        <strain evidence="9 10">JEL423</strain>
    </source>
</reference>
<protein>
    <recommendedName>
        <fullName evidence="3">glucan 1,4-alpha-glucosidase</fullName>
        <ecNumber evidence="3">3.2.1.3</ecNumber>
    </recommendedName>
</protein>
<keyword evidence="7" id="KW-0624">Polysaccharide degradation</keyword>
<evidence type="ECO:0000256" key="5">
    <source>
        <dbReference type="ARBA" id="ARBA00023277"/>
    </source>
</evidence>
<evidence type="ECO:0000256" key="7">
    <source>
        <dbReference type="ARBA" id="ARBA00023326"/>
    </source>
</evidence>
<dbReference type="InterPro" id="IPR008928">
    <property type="entry name" value="6-hairpin_glycosidase_sf"/>
</dbReference>
<name>A0A177WW06_BATDL</name>
<dbReference type="Pfam" id="PF00723">
    <property type="entry name" value="Glyco_hydro_15"/>
    <property type="match status" value="1"/>
</dbReference>
<evidence type="ECO:0000256" key="1">
    <source>
        <dbReference type="ARBA" id="ARBA00001863"/>
    </source>
</evidence>
<comment type="catalytic activity">
    <reaction evidence="1">
        <text>Hydrolysis of terminal (1-&gt;4)-linked alpha-D-glucose residues successively from non-reducing ends of the chains with release of beta-D-glucose.</text>
        <dbReference type="EC" id="3.2.1.3"/>
    </reaction>
</comment>
<evidence type="ECO:0000259" key="8">
    <source>
        <dbReference type="Pfam" id="PF00723"/>
    </source>
</evidence>
<dbReference type="GO" id="GO:0004339">
    <property type="term" value="F:glucan 1,4-alpha-glucosidase activity"/>
    <property type="evidence" value="ECO:0007669"/>
    <property type="project" value="UniProtKB-EC"/>
</dbReference>
<evidence type="ECO:0000256" key="4">
    <source>
        <dbReference type="ARBA" id="ARBA00022801"/>
    </source>
</evidence>
<gene>
    <name evidence="9" type="ORF">BDEG_26944</name>
</gene>
<dbReference type="VEuPathDB" id="FungiDB:BDEG_26944"/>
<dbReference type="STRING" id="403673.A0A177WW06"/>
<keyword evidence="5" id="KW-0119">Carbohydrate metabolism</keyword>
<reference evidence="9 10" key="1">
    <citation type="submission" date="2006-10" db="EMBL/GenBank/DDBJ databases">
        <title>The Genome Sequence of Batrachochytrium dendrobatidis JEL423.</title>
        <authorList>
            <consortium name="The Broad Institute Genome Sequencing Platform"/>
            <person name="Birren B."/>
            <person name="Lander E."/>
            <person name="Galagan J."/>
            <person name="Cuomo C."/>
            <person name="Devon K."/>
            <person name="Jaffe D."/>
            <person name="Butler J."/>
            <person name="Alvarez P."/>
            <person name="Gnerre S."/>
            <person name="Grabherr M."/>
            <person name="Kleber M."/>
            <person name="Mauceli E."/>
            <person name="Brockman W."/>
            <person name="Young S."/>
            <person name="LaButti K."/>
            <person name="Sykes S."/>
            <person name="DeCaprio D."/>
            <person name="Crawford M."/>
            <person name="Koehrsen M."/>
            <person name="Engels R."/>
            <person name="Montgomery P."/>
            <person name="Pearson M."/>
            <person name="Howarth C."/>
            <person name="Larson L."/>
            <person name="White J."/>
            <person name="O'Leary S."/>
            <person name="Kodira C."/>
            <person name="Zeng Q."/>
            <person name="Yandava C."/>
            <person name="Alvarado L."/>
            <person name="Longcore J."/>
            <person name="James T."/>
        </authorList>
    </citation>
    <scope>NUCLEOTIDE SEQUENCE [LARGE SCALE GENOMIC DNA]</scope>
    <source>
        <strain evidence="9 10">JEL423</strain>
    </source>
</reference>
<dbReference type="eggNOG" id="ENOG502QPM2">
    <property type="taxonomic scope" value="Eukaryota"/>
</dbReference>
<evidence type="ECO:0000256" key="3">
    <source>
        <dbReference type="ARBA" id="ARBA00012593"/>
    </source>
</evidence>